<proteinExistence type="predicted"/>
<protein>
    <submittedName>
        <fullName evidence="1">Uncharacterized protein</fullName>
    </submittedName>
</protein>
<dbReference type="AlphaFoldDB" id="A0AAJ8BPU8"/>
<reference evidence="1" key="2">
    <citation type="submission" date="2025-08" db="UniProtKB">
        <authorList>
            <consortium name="RefSeq"/>
        </authorList>
    </citation>
    <scope>IDENTIFICATION</scope>
</reference>
<organism evidence="1">
    <name type="scientific">Aspergillus niger</name>
    <dbReference type="NCBI Taxonomy" id="5061"/>
    <lineage>
        <taxon>Eukaryota</taxon>
        <taxon>Fungi</taxon>
        <taxon>Dikarya</taxon>
        <taxon>Ascomycota</taxon>
        <taxon>Pezizomycotina</taxon>
        <taxon>Eurotiomycetes</taxon>
        <taxon>Eurotiomycetidae</taxon>
        <taxon>Eurotiales</taxon>
        <taxon>Aspergillaceae</taxon>
        <taxon>Aspergillus</taxon>
        <taxon>Aspergillus subgen. Circumdati</taxon>
    </lineage>
</organism>
<sequence>MATRILRLGGWKGEGSIVAAVCGTCMEYLSIKYRLLRTKRGSGNPTQVMARKPQCSMLLVFATFFGTLSDSPDN</sequence>
<dbReference type="KEGG" id="ang:An09g06620"/>
<evidence type="ECO:0000313" key="1">
    <source>
        <dbReference type="RefSeq" id="XP_059601478.1"/>
    </source>
</evidence>
<name>A0AAJ8BPU8_ASPNG</name>
<accession>A0AAJ8BPU8</accession>
<gene>
    <name evidence="1" type="ORF">An09g06620</name>
</gene>
<reference evidence="1" key="1">
    <citation type="submission" date="2025-02" db="EMBL/GenBank/DDBJ databases">
        <authorList>
            <consortium name="NCBI Genome Project"/>
        </authorList>
    </citation>
    <scope>NUCLEOTIDE SEQUENCE</scope>
</reference>
<dbReference type="GeneID" id="84592090"/>
<dbReference type="RefSeq" id="XP_059601478.1">
    <property type="nucleotide sequence ID" value="XM_059749907.1"/>
</dbReference>
<dbReference type="VEuPathDB" id="FungiDB:An09g06620"/>